<dbReference type="GO" id="GO:0046872">
    <property type="term" value="F:metal ion binding"/>
    <property type="evidence" value="ECO:0007669"/>
    <property type="project" value="UniProtKB-KW"/>
</dbReference>
<keyword evidence="3 5" id="KW-0378">Hydrolase</keyword>
<dbReference type="GO" id="GO:0004722">
    <property type="term" value="F:protein serine/threonine phosphatase activity"/>
    <property type="evidence" value="ECO:0007669"/>
    <property type="project" value="UniProtKB-EC"/>
</dbReference>
<dbReference type="PRINTS" id="PR00114">
    <property type="entry name" value="STPHPHTASE"/>
</dbReference>
<reference evidence="8" key="1">
    <citation type="submission" date="2022-11" db="UniProtKB">
        <authorList>
            <consortium name="WormBaseParasite"/>
        </authorList>
    </citation>
    <scope>IDENTIFICATION</scope>
</reference>
<dbReference type="SMART" id="SM00156">
    <property type="entry name" value="PP2Ac"/>
    <property type="match status" value="1"/>
</dbReference>
<feature type="domain" description="Serine/threonine specific protein phosphatases" evidence="6">
    <location>
        <begin position="123"/>
        <end position="128"/>
    </location>
</feature>
<dbReference type="Gene3D" id="3.60.21.10">
    <property type="match status" value="1"/>
</dbReference>
<dbReference type="InterPro" id="IPR029052">
    <property type="entry name" value="Metallo-depent_PP-like"/>
</dbReference>
<dbReference type="PANTHER" id="PTHR45619">
    <property type="entry name" value="SERINE/THREONINE-PROTEIN PHOSPHATASE PP2A-RELATED"/>
    <property type="match status" value="1"/>
</dbReference>
<keyword evidence="2" id="KW-0479">Metal-binding</keyword>
<protein>
    <recommendedName>
        <fullName evidence="5">Serine/threonine-protein phosphatase</fullName>
        <ecNumber evidence="5">3.1.3.16</ecNumber>
    </recommendedName>
</protein>
<dbReference type="Proteomes" id="UP000887540">
    <property type="component" value="Unplaced"/>
</dbReference>
<organism evidence="7 8">
    <name type="scientific">Acrobeloides nanus</name>
    <dbReference type="NCBI Taxonomy" id="290746"/>
    <lineage>
        <taxon>Eukaryota</taxon>
        <taxon>Metazoa</taxon>
        <taxon>Ecdysozoa</taxon>
        <taxon>Nematoda</taxon>
        <taxon>Chromadorea</taxon>
        <taxon>Rhabditida</taxon>
        <taxon>Tylenchina</taxon>
        <taxon>Cephalobomorpha</taxon>
        <taxon>Cephaloboidea</taxon>
        <taxon>Cephalobidae</taxon>
        <taxon>Acrobeloides</taxon>
    </lineage>
</organism>
<dbReference type="InterPro" id="IPR004843">
    <property type="entry name" value="Calcineurin-like_PHP"/>
</dbReference>
<keyword evidence="4" id="KW-0464">Manganese</keyword>
<comment type="catalytic activity">
    <reaction evidence="5">
        <text>O-phospho-L-threonyl-[protein] + H2O = L-threonyl-[protein] + phosphate</text>
        <dbReference type="Rhea" id="RHEA:47004"/>
        <dbReference type="Rhea" id="RHEA-COMP:11060"/>
        <dbReference type="Rhea" id="RHEA-COMP:11605"/>
        <dbReference type="ChEBI" id="CHEBI:15377"/>
        <dbReference type="ChEBI" id="CHEBI:30013"/>
        <dbReference type="ChEBI" id="CHEBI:43474"/>
        <dbReference type="ChEBI" id="CHEBI:61977"/>
        <dbReference type="EC" id="3.1.3.16"/>
    </reaction>
</comment>
<accession>A0A914BVD2</accession>
<dbReference type="InterPro" id="IPR006186">
    <property type="entry name" value="Ser/Thr-sp_prot-phosphatase"/>
</dbReference>
<evidence type="ECO:0000313" key="7">
    <source>
        <dbReference type="Proteomes" id="UP000887540"/>
    </source>
</evidence>
<dbReference type="SUPFAM" id="SSF56300">
    <property type="entry name" value="Metallo-dependent phosphatases"/>
    <property type="match status" value="1"/>
</dbReference>
<evidence type="ECO:0000256" key="5">
    <source>
        <dbReference type="RuleBase" id="RU004273"/>
    </source>
</evidence>
<dbReference type="WBParaSite" id="ACRNAN_Path_1091.g4166.t1">
    <property type="protein sequence ID" value="ACRNAN_Path_1091.g4166.t1"/>
    <property type="gene ID" value="ACRNAN_Path_1091.g4166"/>
</dbReference>
<evidence type="ECO:0000256" key="1">
    <source>
        <dbReference type="ARBA" id="ARBA00001936"/>
    </source>
</evidence>
<evidence type="ECO:0000256" key="3">
    <source>
        <dbReference type="ARBA" id="ARBA00022801"/>
    </source>
</evidence>
<dbReference type="AlphaFoldDB" id="A0A914BVD2"/>
<dbReference type="InterPro" id="IPR047129">
    <property type="entry name" value="PPA2-like"/>
</dbReference>
<evidence type="ECO:0000256" key="2">
    <source>
        <dbReference type="ARBA" id="ARBA00022723"/>
    </source>
</evidence>
<dbReference type="PROSITE" id="PS00125">
    <property type="entry name" value="SER_THR_PHOSPHATASE"/>
    <property type="match status" value="1"/>
</dbReference>
<keyword evidence="7" id="KW-1185">Reference proteome</keyword>
<sequence length="319" mass="36602">MDVTFEKAPSSFRGRNVDPDAWLEQVSKCRYLPENDMVTLCNLLINKLTYAPNIVPVSSPATICGDIHGQFWDLMKLFQVAGSPTETNFVFMGDYVDRGYYSLETLTYLFILLLRYPDKVVLLRGNHETRRVSHQYGFYEECLQKYGHSLVWSWCCRVFDVLPIAALIDNKTFCIHGGLSPELMTLDSILRLNRAVEIPANGPLCDLVWSDPDDADNGWWMNPRGAGWLFGKDVAEKFVRRNNLKLICRSHQLVQEGFKYIFDEFLCTVWSAPNYCYRCGNLASVLKLKSDSTQEIITFDAADPTERDRPERAVAPYFL</sequence>
<evidence type="ECO:0000256" key="4">
    <source>
        <dbReference type="ARBA" id="ARBA00023211"/>
    </source>
</evidence>
<comment type="similarity">
    <text evidence="5">Belongs to the PPP phosphatase family.</text>
</comment>
<evidence type="ECO:0000259" key="6">
    <source>
        <dbReference type="PROSITE" id="PS00125"/>
    </source>
</evidence>
<evidence type="ECO:0000313" key="8">
    <source>
        <dbReference type="WBParaSite" id="ACRNAN_Path_1091.g4166.t1"/>
    </source>
</evidence>
<proteinExistence type="inferred from homology"/>
<name>A0A914BVD2_9BILA</name>
<dbReference type="EC" id="3.1.3.16" evidence="5"/>
<comment type="cofactor">
    <cofactor evidence="1">
        <name>Mn(2+)</name>
        <dbReference type="ChEBI" id="CHEBI:29035"/>
    </cofactor>
</comment>
<dbReference type="Pfam" id="PF00149">
    <property type="entry name" value="Metallophos"/>
    <property type="match status" value="1"/>
</dbReference>